<comment type="caution">
    <text evidence="3">The sequence shown here is derived from an EMBL/GenBank/DDBJ whole genome shotgun (WGS) entry which is preliminary data.</text>
</comment>
<keyword evidence="2" id="KW-0560">Oxidoreductase</keyword>
<sequence length="337" mass="34318">MADEIVEVALGEAFETTKKALMAVGWGEPEAAIQAEVMVAAETCGNNQGLVKMYQPQLMAPAPGSAAPVVERVTDTSSVLNGMQSPGMLALKAAVDIAITKSKGGVATVGVYNTSTSSGQLAWYGAQAAKAGRVVIITANSPEFVAAKPGAKASFGTNPLCFACPVEGREPFVFDMSTAAVALFGVLKCKATGTPLPEQSAYNAAGEWTTDVSDIHIGGGGGAIANFGGHKGVGLALMVELLCAALSGGAVLGQVESKKTAKSWGHHVIAIDPDAMVDGFAARAASIIQTVAASHPEGVRLPGDSSMAIAKINIEKGTIPVPKKVWDVLIETCAKAP</sequence>
<dbReference type="PANTHER" id="PTHR11091">
    <property type="entry name" value="OXIDOREDUCTASE-RELATED"/>
    <property type="match status" value="1"/>
</dbReference>
<dbReference type="Gene3D" id="3.30.1370.60">
    <property type="entry name" value="Hypothetical oxidoreductase yiak, domain 2"/>
    <property type="match status" value="1"/>
</dbReference>
<dbReference type="GO" id="GO:0016491">
    <property type="term" value="F:oxidoreductase activity"/>
    <property type="evidence" value="ECO:0007669"/>
    <property type="project" value="UniProtKB-KW"/>
</dbReference>
<dbReference type="InterPro" id="IPR036111">
    <property type="entry name" value="Mal/L-sulfo/L-lacto_DH-like_sf"/>
</dbReference>
<name>A0AAD7XNP9_9STRA</name>
<dbReference type="AlphaFoldDB" id="A0AAD7XNP9"/>
<dbReference type="Pfam" id="PF02615">
    <property type="entry name" value="Ldh_2"/>
    <property type="match status" value="1"/>
</dbReference>
<dbReference type="Gene3D" id="1.10.1530.10">
    <property type="match status" value="1"/>
</dbReference>
<evidence type="ECO:0000256" key="2">
    <source>
        <dbReference type="ARBA" id="ARBA00023002"/>
    </source>
</evidence>
<evidence type="ECO:0000313" key="4">
    <source>
        <dbReference type="Proteomes" id="UP001230188"/>
    </source>
</evidence>
<evidence type="ECO:0000256" key="1">
    <source>
        <dbReference type="ARBA" id="ARBA00006056"/>
    </source>
</evidence>
<comment type="similarity">
    <text evidence="1">Belongs to the LDH2/MDH2 oxidoreductase family.</text>
</comment>
<accession>A0AAD7XNP9</accession>
<organism evidence="3 4">
    <name type="scientific">Chrysophaeum taylorii</name>
    <dbReference type="NCBI Taxonomy" id="2483200"/>
    <lineage>
        <taxon>Eukaryota</taxon>
        <taxon>Sar</taxon>
        <taxon>Stramenopiles</taxon>
        <taxon>Ochrophyta</taxon>
        <taxon>Pelagophyceae</taxon>
        <taxon>Pelagomonadales</taxon>
        <taxon>Pelagomonadaceae</taxon>
        <taxon>Chrysophaeum</taxon>
    </lineage>
</organism>
<protein>
    <recommendedName>
        <fullName evidence="5">Malate dehydrogenase</fullName>
    </recommendedName>
</protein>
<dbReference type="InterPro" id="IPR043143">
    <property type="entry name" value="Mal/L-sulf/L-lact_DH-like_NADP"/>
</dbReference>
<dbReference type="SUPFAM" id="SSF89733">
    <property type="entry name" value="L-sulfolactate dehydrogenase-like"/>
    <property type="match status" value="1"/>
</dbReference>
<reference evidence="3" key="1">
    <citation type="submission" date="2023-01" db="EMBL/GenBank/DDBJ databases">
        <title>Metagenome sequencing of chrysophaentin producing Chrysophaeum taylorii.</title>
        <authorList>
            <person name="Davison J."/>
            <person name="Bewley C."/>
        </authorList>
    </citation>
    <scope>NUCLEOTIDE SEQUENCE</scope>
    <source>
        <strain evidence="3">NIES-1699</strain>
    </source>
</reference>
<dbReference type="Proteomes" id="UP001230188">
    <property type="component" value="Unassembled WGS sequence"/>
</dbReference>
<keyword evidence="4" id="KW-1185">Reference proteome</keyword>
<dbReference type="InterPro" id="IPR003767">
    <property type="entry name" value="Malate/L-lactate_DH-like"/>
</dbReference>
<evidence type="ECO:0008006" key="5">
    <source>
        <dbReference type="Google" id="ProtNLM"/>
    </source>
</evidence>
<dbReference type="EMBL" id="JAQMWT010000379">
    <property type="protein sequence ID" value="KAJ8602524.1"/>
    <property type="molecule type" value="Genomic_DNA"/>
</dbReference>
<dbReference type="InterPro" id="IPR043144">
    <property type="entry name" value="Mal/L-sulf/L-lact_DH-like_ah"/>
</dbReference>
<dbReference type="PANTHER" id="PTHR11091:SF0">
    <property type="entry name" value="MALATE DEHYDROGENASE"/>
    <property type="match status" value="1"/>
</dbReference>
<proteinExistence type="inferred from homology"/>
<evidence type="ECO:0000313" key="3">
    <source>
        <dbReference type="EMBL" id="KAJ8602524.1"/>
    </source>
</evidence>
<gene>
    <name evidence="3" type="ORF">CTAYLR_001303</name>
</gene>